<name>A0AAV7U7R0_PLEWA</name>
<reference evidence="1" key="1">
    <citation type="journal article" date="2022" name="bioRxiv">
        <title>Sequencing and chromosome-scale assembly of the giantPleurodeles waltlgenome.</title>
        <authorList>
            <person name="Brown T."/>
            <person name="Elewa A."/>
            <person name="Iarovenko S."/>
            <person name="Subramanian E."/>
            <person name="Araus A.J."/>
            <person name="Petzold A."/>
            <person name="Susuki M."/>
            <person name="Suzuki K.-i.T."/>
            <person name="Hayashi T."/>
            <person name="Toyoda A."/>
            <person name="Oliveira C."/>
            <person name="Osipova E."/>
            <person name="Leigh N.D."/>
            <person name="Simon A."/>
            <person name="Yun M.H."/>
        </authorList>
    </citation>
    <scope>NUCLEOTIDE SEQUENCE</scope>
    <source>
        <strain evidence="1">20211129_DDA</strain>
        <tissue evidence="1">Liver</tissue>
    </source>
</reference>
<evidence type="ECO:0000313" key="2">
    <source>
        <dbReference type="Proteomes" id="UP001066276"/>
    </source>
</evidence>
<proteinExistence type="predicted"/>
<dbReference type="AlphaFoldDB" id="A0AAV7U7R0"/>
<evidence type="ECO:0000313" key="1">
    <source>
        <dbReference type="EMBL" id="KAJ1185104.1"/>
    </source>
</evidence>
<gene>
    <name evidence="1" type="ORF">NDU88_001899</name>
</gene>
<dbReference type="Proteomes" id="UP001066276">
    <property type="component" value="Chromosome 3_1"/>
</dbReference>
<protein>
    <submittedName>
        <fullName evidence="1">Uncharacterized protein</fullName>
    </submittedName>
</protein>
<accession>A0AAV7U7R0</accession>
<comment type="caution">
    <text evidence="1">The sequence shown here is derived from an EMBL/GenBank/DDBJ whole genome shotgun (WGS) entry which is preliminary data.</text>
</comment>
<sequence length="125" mass="13327">MVQEKVIRALQLLHEAGCLDFVDGSEVVLGRPMISALAVVAAAVFACSPSCWAPAASRIEMCGTGLKAGIRETGESKRKGKESPRELNGMLALPDRPKTMVVQGKWRGSDYQAKIPSDSGQDVAK</sequence>
<dbReference type="EMBL" id="JANPWB010000005">
    <property type="protein sequence ID" value="KAJ1185104.1"/>
    <property type="molecule type" value="Genomic_DNA"/>
</dbReference>
<keyword evidence="2" id="KW-1185">Reference proteome</keyword>
<organism evidence="1 2">
    <name type="scientific">Pleurodeles waltl</name>
    <name type="common">Iberian ribbed newt</name>
    <dbReference type="NCBI Taxonomy" id="8319"/>
    <lineage>
        <taxon>Eukaryota</taxon>
        <taxon>Metazoa</taxon>
        <taxon>Chordata</taxon>
        <taxon>Craniata</taxon>
        <taxon>Vertebrata</taxon>
        <taxon>Euteleostomi</taxon>
        <taxon>Amphibia</taxon>
        <taxon>Batrachia</taxon>
        <taxon>Caudata</taxon>
        <taxon>Salamandroidea</taxon>
        <taxon>Salamandridae</taxon>
        <taxon>Pleurodelinae</taxon>
        <taxon>Pleurodeles</taxon>
    </lineage>
</organism>